<evidence type="ECO:0000313" key="1">
    <source>
        <dbReference type="EMBL" id="JAH07037.1"/>
    </source>
</evidence>
<name>A0A0E9PRW4_ANGAN</name>
<dbReference type="EMBL" id="GBXM01101540">
    <property type="protein sequence ID" value="JAH07037.1"/>
    <property type="molecule type" value="Transcribed_RNA"/>
</dbReference>
<dbReference type="AlphaFoldDB" id="A0A0E9PRW4"/>
<organism evidence="1">
    <name type="scientific">Anguilla anguilla</name>
    <name type="common">European freshwater eel</name>
    <name type="synonym">Muraena anguilla</name>
    <dbReference type="NCBI Taxonomy" id="7936"/>
    <lineage>
        <taxon>Eukaryota</taxon>
        <taxon>Metazoa</taxon>
        <taxon>Chordata</taxon>
        <taxon>Craniata</taxon>
        <taxon>Vertebrata</taxon>
        <taxon>Euteleostomi</taxon>
        <taxon>Actinopterygii</taxon>
        <taxon>Neopterygii</taxon>
        <taxon>Teleostei</taxon>
        <taxon>Anguilliformes</taxon>
        <taxon>Anguillidae</taxon>
        <taxon>Anguilla</taxon>
    </lineage>
</organism>
<proteinExistence type="predicted"/>
<protein>
    <submittedName>
        <fullName evidence="1">Uncharacterized protein</fullName>
    </submittedName>
</protein>
<sequence length="57" mass="6618">MSRNNHRTVPSCRISELQAGRNHCSLALKHERFLTLKFHNCENYNFLIFAKCGNPAQ</sequence>
<reference evidence="1" key="2">
    <citation type="journal article" date="2015" name="Fish Shellfish Immunol.">
        <title>Early steps in the European eel (Anguilla anguilla)-Vibrio vulnificus interaction in the gills: Role of the RtxA13 toxin.</title>
        <authorList>
            <person name="Callol A."/>
            <person name="Pajuelo D."/>
            <person name="Ebbesson L."/>
            <person name="Teles M."/>
            <person name="MacKenzie S."/>
            <person name="Amaro C."/>
        </authorList>
    </citation>
    <scope>NUCLEOTIDE SEQUENCE</scope>
</reference>
<reference evidence="1" key="1">
    <citation type="submission" date="2014-11" db="EMBL/GenBank/DDBJ databases">
        <authorList>
            <person name="Amaro Gonzalez C."/>
        </authorList>
    </citation>
    <scope>NUCLEOTIDE SEQUENCE</scope>
</reference>
<accession>A0A0E9PRW4</accession>